<gene>
    <name evidence="1" type="ORF">F0U83_06965</name>
</gene>
<keyword evidence="2" id="KW-1185">Reference proteome</keyword>
<reference evidence="1 2" key="1">
    <citation type="journal article" date="2019" name="Biochem. Eng. J.">
        <title>Metabolic engineering of the marine bacteria Neptunomonas concharum for the production of acetoin and meso-2,3-butanediol from acetate.</title>
        <authorList>
            <person name="Li W."/>
            <person name="Pu N."/>
            <person name="Liu C.-X."/>
            <person name="Yuan Q.-P."/>
            <person name="Li Z.-J."/>
        </authorList>
    </citation>
    <scope>NUCLEOTIDE SEQUENCE [LARGE SCALE GENOMIC DNA]</scope>
    <source>
        <strain evidence="1 2">JCM17730</strain>
    </source>
</reference>
<accession>A0A5P1RA40</accession>
<dbReference type="EMBL" id="CP043869">
    <property type="protein sequence ID" value="QEQ96467.1"/>
    <property type="molecule type" value="Genomic_DNA"/>
</dbReference>
<dbReference type="Proteomes" id="UP000324760">
    <property type="component" value="Chromosome"/>
</dbReference>
<dbReference type="PANTHER" id="PTHR39431:SF1">
    <property type="entry name" value="FRPA_C-RELATED PROTEIN"/>
    <property type="match status" value="1"/>
</dbReference>
<evidence type="ECO:0000313" key="1">
    <source>
        <dbReference type="EMBL" id="QEQ96467.1"/>
    </source>
</evidence>
<dbReference type="RefSeq" id="WP_138988412.1">
    <property type="nucleotide sequence ID" value="NZ_CP043869.1"/>
</dbReference>
<dbReference type="OrthoDB" id="1676884at2"/>
<name>A0A5P1RA40_9GAMM</name>
<dbReference type="KEGG" id="ncu:F0U83_06965"/>
<dbReference type="PANTHER" id="PTHR39431">
    <property type="entry name" value="FRPA/C-RELATED PROTEIN"/>
    <property type="match status" value="1"/>
</dbReference>
<organism evidence="1 2">
    <name type="scientific">Neptunomonas concharum</name>
    <dbReference type="NCBI Taxonomy" id="1031538"/>
    <lineage>
        <taxon>Bacteria</taxon>
        <taxon>Pseudomonadati</taxon>
        <taxon>Pseudomonadota</taxon>
        <taxon>Gammaproteobacteria</taxon>
        <taxon>Oceanospirillales</taxon>
        <taxon>Oceanospirillaceae</taxon>
        <taxon>Neptunomonas</taxon>
    </lineage>
</organism>
<protein>
    <recommendedName>
        <fullName evidence="3">VCBS repeat-containing protein</fullName>
    </recommendedName>
</protein>
<sequence length="356" mass="39476">MHVKQSHILLDADHQKMERITTKEKTESTNVFAGHLSSSQALLWDDQRLDTQVGPASILVMTDEGLVFREPDASEDNLCSCQTEQSLFHALYRALTGKELPQSAEMPFDLANISQEDFSAGRLQRSASTDFLSIPKTVEVNVSVYQKVESFESTTFQSSGVIHTADGQRIDLNLNLHMKHAYSAETLVSVTKEIQFKDPLVLNFDGLSTELSQAQFDFDLDADGELDLMRFLESDGGWLARDINGDGKINDGSELFGAISGHGFDDLLHFDDDGNQFIDEADTIYDELLIWKKTSEVDQLLGLKDVDVGAIYLGASETPFDIKNDNNEILGRVAQTGIYLSEQGEARVVQQVDVAV</sequence>
<proteinExistence type="predicted"/>
<evidence type="ECO:0008006" key="3">
    <source>
        <dbReference type="Google" id="ProtNLM"/>
    </source>
</evidence>
<dbReference type="AlphaFoldDB" id="A0A5P1RA40"/>
<evidence type="ECO:0000313" key="2">
    <source>
        <dbReference type="Proteomes" id="UP000324760"/>
    </source>
</evidence>